<feature type="coiled-coil region" evidence="1">
    <location>
        <begin position="191"/>
        <end position="228"/>
    </location>
</feature>
<feature type="coiled-coil region" evidence="1">
    <location>
        <begin position="676"/>
        <end position="703"/>
    </location>
</feature>
<keyword evidence="2" id="KW-0812">Transmembrane</keyword>
<dbReference type="PANTHER" id="PTHR41259:SF1">
    <property type="entry name" value="DOUBLE-STRAND BREAK REPAIR RAD50 ATPASE, PUTATIVE-RELATED"/>
    <property type="match status" value="1"/>
</dbReference>
<reference evidence="4 5" key="1">
    <citation type="submission" date="2020-04" db="EMBL/GenBank/DDBJ databases">
        <title>Staphylococcus species from domestic dog.</title>
        <authorList>
            <person name="Paterson G.K."/>
        </authorList>
    </citation>
    <scope>NUCLEOTIDE SEQUENCE [LARGE SCALE GENOMIC DNA]</scope>
    <source>
        <strain evidence="4 5">H16/1A</strain>
    </source>
</reference>
<dbReference type="Pfam" id="PF13514">
    <property type="entry name" value="AAA_27"/>
    <property type="match status" value="1"/>
</dbReference>
<feature type="coiled-coil region" evidence="1">
    <location>
        <begin position="380"/>
        <end position="414"/>
    </location>
</feature>
<feature type="domain" description="YhaN AAA" evidence="3">
    <location>
        <begin position="1"/>
        <end position="204"/>
    </location>
</feature>
<name>A0ABS0TBJ7_9STAP</name>
<feature type="coiled-coil region" evidence="1">
    <location>
        <begin position="507"/>
        <end position="534"/>
    </location>
</feature>
<dbReference type="InterPro" id="IPR038734">
    <property type="entry name" value="YhaN_AAA"/>
</dbReference>
<feature type="coiled-coil region" evidence="1">
    <location>
        <begin position="761"/>
        <end position="825"/>
    </location>
</feature>
<keyword evidence="2" id="KW-1133">Transmembrane helix</keyword>
<feature type="transmembrane region" description="Helical" evidence="2">
    <location>
        <begin position="460"/>
        <end position="480"/>
    </location>
</feature>
<dbReference type="EMBL" id="JABANU010000026">
    <property type="protein sequence ID" value="MBI5975787.1"/>
    <property type="molecule type" value="Genomic_DNA"/>
</dbReference>
<organism evidence="4 5">
    <name type="scientific">Staphylococcus canis</name>
    <dbReference type="NCBI Taxonomy" id="2724942"/>
    <lineage>
        <taxon>Bacteria</taxon>
        <taxon>Bacillati</taxon>
        <taxon>Bacillota</taxon>
        <taxon>Bacilli</taxon>
        <taxon>Bacillales</taxon>
        <taxon>Staphylococcaceae</taxon>
        <taxon>Staphylococcus</taxon>
    </lineage>
</organism>
<dbReference type="SUPFAM" id="SSF52540">
    <property type="entry name" value="P-loop containing nucleoside triphosphate hydrolases"/>
    <property type="match status" value="1"/>
</dbReference>
<keyword evidence="2" id="KW-0472">Membrane</keyword>
<evidence type="ECO:0000256" key="1">
    <source>
        <dbReference type="SAM" id="Coils"/>
    </source>
</evidence>
<accession>A0ABS0TBJ7</accession>
<keyword evidence="5" id="KW-1185">Reference proteome</keyword>
<feature type="transmembrane region" description="Helical" evidence="2">
    <location>
        <begin position="486"/>
        <end position="506"/>
    </location>
</feature>
<evidence type="ECO:0000256" key="2">
    <source>
        <dbReference type="SAM" id="Phobius"/>
    </source>
</evidence>
<dbReference type="Gene3D" id="3.40.50.300">
    <property type="entry name" value="P-loop containing nucleotide triphosphate hydrolases"/>
    <property type="match status" value="2"/>
</dbReference>
<protein>
    <submittedName>
        <fullName evidence="4">AAA family ATPase</fullName>
    </submittedName>
</protein>
<proteinExistence type="predicted"/>
<dbReference type="RefSeq" id="WP_198618560.1">
    <property type="nucleotide sequence ID" value="NZ_JABANU010000026.1"/>
</dbReference>
<dbReference type="Proteomes" id="UP000751852">
    <property type="component" value="Unassembled WGS sequence"/>
</dbReference>
<evidence type="ECO:0000313" key="4">
    <source>
        <dbReference type="EMBL" id="MBI5975787.1"/>
    </source>
</evidence>
<feature type="coiled-coil region" evidence="1">
    <location>
        <begin position="274"/>
        <end position="301"/>
    </location>
</feature>
<dbReference type="PANTHER" id="PTHR41259">
    <property type="entry name" value="DOUBLE-STRAND BREAK REPAIR RAD50 ATPASE, PUTATIVE-RELATED"/>
    <property type="match status" value="1"/>
</dbReference>
<keyword evidence="1" id="KW-0175">Coiled coil</keyword>
<gene>
    <name evidence="4" type="ORF">HHH54_09265</name>
</gene>
<comment type="caution">
    <text evidence="4">The sequence shown here is derived from an EMBL/GenBank/DDBJ whole genome shotgun (WGS) entry which is preliminary data.</text>
</comment>
<dbReference type="InterPro" id="IPR027417">
    <property type="entry name" value="P-loop_NTPase"/>
</dbReference>
<sequence length="974" mass="115142">MKIKSVEIYGYGQFVERKVEFNSFFTEIYGENEAGKSTLQAFIHSILFGFPTQDEHEPRLEPRLGNHYGGRVTLIMDDESEVIVERVKGSPEGDVKVILPNGSVKDEAWLKEHLNYIDKQTYQAIFSFNVLGLQNIHKHLTEQQLQNFLMQAGALGSTEFIGMRDFIQSKKQDLYQQNNQTSEINRRVDELKEIELQIRDKSSELETYQRVLETRDKTQNRLDTVNENLNHLNQFHSLKQKELALHEQAQEWKGLESDLNIEPITFPHHGIDRYEAAKLQHSQLQKDLGLKEEKINQLEQENQKFEIPSQKDFKKIEELYKQEEKIKEDTLNLKHIRRDIDQHQHDLDNLLQKVGWESLYDDVDTSEVQVSHVSRSLNVLKDQTSKYQRLKQKVEEYDIETNSYQKELNQLEERLVSEQDFEQKQVHEKQMLELNEKRQVFSNMKEMFEKEADDKKRRKVTLRIILILVSLLSIGSAIFAFLTNNLIFSIIFAVLAIIFIGAIFLTRQKERNYNQRLEDEIDALEKHVKQLEENYHLDFNLNDQLQLRNRVSERKQSLNVLELKHQNAIQQLKQVESELKQSHQQINDIKSNLHVSQSLSNDLLVNAYRIAQQIQENASYINQLKQKEHMISSQLNVFYEEAEKEMHRIIGLFQIDTLFHDMNTWLKRVASEKSQFENNTAQIDLLQNEMKQLDIRLNEVNTMIKELFSTVGAIDEESYYNHYERYQTYQSRLSRFNDLTKYLENQDFGYEKSSHLSSKTTAQLETEFEKLSQQIDTYNDQFLELQAEVSELTAQINHMESDDTLRQLQHRYQLKRRQLNDIAKDWAALSYLEALVDEHIKQIKDKRLPQVVEEATVIYQELTEGQYEQVTFINHQLMVRHKNGQMYHPIELSQSTKELLYIALRLSLIKILKPYYALPIIIDDAFVHFDTKRKTKMLKYLRAMSDDDQVLYFTCNRDNIVSAKQLVTLSKIEK</sequence>
<evidence type="ECO:0000313" key="5">
    <source>
        <dbReference type="Proteomes" id="UP000751852"/>
    </source>
</evidence>
<feature type="coiled-coil region" evidence="1">
    <location>
        <begin position="558"/>
        <end position="592"/>
    </location>
</feature>
<evidence type="ECO:0000259" key="3">
    <source>
        <dbReference type="Pfam" id="PF13514"/>
    </source>
</evidence>